<organism evidence="7 8">
    <name type="scientific">Microbacterium protaetiae</name>
    <dbReference type="NCBI Taxonomy" id="2509458"/>
    <lineage>
        <taxon>Bacteria</taxon>
        <taxon>Bacillati</taxon>
        <taxon>Actinomycetota</taxon>
        <taxon>Actinomycetes</taxon>
        <taxon>Micrococcales</taxon>
        <taxon>Microbacteriaceae</taxon>
        <taxon>Microbacterium</taxon>
    </lineage>
</organism>
<dbReference type="CDD" id="cd01146">
    <property type="entry name" value="FhuD"/>
    <property type="match status" value="1"/>
</dbReference>
<protein>
    <submittedName>
        <fullName evidence="7">Iron-siderophore ABC transporter substrate-binding protein</fullName>
    </submittedName>
</protein>
<dbReference type="Pfam" id="PF01497">
    <property type="entry name" value="Peripla_BP_2"/>
    <property type="match status" value="1"/>
</dbReference>
<feature type="chain" id="PRO_5020623231" evidence="5">
    <location>
        <begin position="23"/>
        <end position="340"/>
    </location>
</feature>
<dbReference type="InterPro" id="IPR051313">
    <property type="entry name" value="Bact_iron-sidero_bind"/>
</dbReference>
<keyword evidence="4 5" id="KW-0732">Signal</keyword>
<dbReference type="PROSITE" id="PS50983">
    <property type="entry name" value="FE_B12_PBP"/>
    <property type="match status" value="1"/>
</dbReference>
<evidence type="ECO:0000313" key="8">
    <source>
        <dbReference type="Proteomes" id="UP000293995"/>
    </source>
</evidence>
<dbReference type="Gene3D" id="3.40.50.1980">
    <property type="entry name" value="Nitrogenase molybdenum iron protein domain"/>
    <property type="match status" value="2"/>
</dbReference>
<dbReference type="AlphaFoldDB" id="A0A4P6EHR1"/>
<evidence type="ECO:0000259" key="6">
    <source>
        <dbReference type="PROSITE" id="PS50983"/>
    </source>
</evidence>
<dbReference type="EMBL" id="CP035494">
    <property type="protein sequence ID" value="QAY61944.1"/>
    <property type="molecule type" value="Genomic_DNA"/>
</dbReference>
<evidence type="ECO:0000256" key="2">
    <source>
        <dbReference type="ARBA" id="ARBA00008814"/>
    </source>
</evidence>
<feature type="signal peptide" evidence="5">
    <location>
        <begin position="1"/>
        <end position="22"/>
    </location>
</feature>
<keyword evidence="8" id="KW-1185">Reference proteome</keyword>
<sequence length="340" mass="35746">MTLTALAAVTASSLLLAGCASSADTPGDDARAVASDGFPVTISNVYGQTTIESKPERVVATDWGNNEAALALGVVPVAMPKVTYGDEDGDGLLPWVKDKLAELGADTPTLLDETDGYDYEAIADAKPDVILAATSGMTKEQYDTLSKIAPVVTYQGIPWGTSWQDMTVIDGTALGLKDEAEKLVSSLEDHITQEAAKYPALAGKKFLHSYIDPTDLSTLGFYTTEDARTAYLSELGLVPSDYVASQSKGSDQFWLTASTEKIENFEDVQVIVAYGSEDLLKTLQSDPLLGRIPAIADGAVALVPDNSTLSSAVDPSPLSIGTSYGDDYIKLVGEAAAKAS</sequence>
<dbReference type="InterPro" id="IPR002491">
    <property type="entry name" value="ABC_transptr_periplasmic_BD"/>
</dbReference>
<evidence type="ECO:0000256" key="5">
    <source>
        <dbReference type="SAM" id="SignalP"/>
    </source>
</evidence>
<evidence type="ECO:0000256" key="4">
    <source>
        <dbReference type="ARBA" id="ARBA00022729"/>
    </source>
</evidence>
<name>A0A4P6EHR1_9MICO</name>
<accession>A0A4P6EHR1</accession>
<dbReference type="Proteomes" id="UP000293995">
    <property type="component" value="Chromosome"/>
</dbReference>
<dbReference type="GO" id="GO:0030288">
    <property type="term" value="C:outer membrane-bounded periplasmic space"/>
    <property type="evidence" value="ECO:0007669"/>
    <property type="project" value="TreeGrafter"/>
</dbReference>
<dbReference type="GO" id="GO:1901678">
    <property type="term" value="P:iron coordination entity transport"/>
    <property type="evidence" value="ECO:0007669"/>
    <property type="project" value="UniProtKB-ARBA"/>
</dbReference>
<dbReference type="PANTHER" id="PTHR30532">
    <property type="entry name" value="IRON III DICITRATE-BINDING PERIPLASMIC PROTEIN"/>
    <property type="match status" value="1"/>
</dbReference>
<proteinExistence type="inferred from homology"/>
<reference evidence="7 8" key="1">
    <citation type="submission" date="2019-01" db="EMBL/GenBank/DDBJ databases">
        <title>Genome sequencing of strain DFW100M-13.</title>
        <authorList>
            <person name="Heo J."/>
            <person name="Kim S.-J."/>
            <person name="Kim J.-S."/>
            <person name="Hong S.-B."/>
            <person name="Kwon S.-W."/>
        </authorList>
    </citation>
    <scope>NUCLEOTIDE SEQUENCE [LARGE SCALE GENOMIC DNA]</scope>
    <source>
        <strain evidence="7 8">DFW100M-13</strain>
    </source>
</reference>
<keyword evidence="3" id="KW-0813">Transport</keyword>
<dbReference type="SUPFAM" id="SSF53807">
    <property type="entry name" value="Helical backbone' metal receptor"/>
    <property type="match status" value="1"/>
</dbReference>
<gene>
    <name evidence="7" type="ORF">ET475_17165</name>
</gene>
<feature type="domain" description="Fe/B12 periplasmic-binding" evidence="6">
    <location>
        <begin position="57"/>
        <end position="336"/>
    </location>
</feature>
<comment type="subcellular location">
    <subcellularLocation>
        <location evidence="1">Cell envelope</location>
    </subcellularLocation>
</comment>
<dbReference type="PANTHER" id="PTHR30532:SF24">
    <property type="entry name" value="FERRIC ENTEROBACTIN-BINDING PERIPLASMIC PROTEIN FEPB"/>
    <property type="match status" value="1"/>
</dbReference>
<comment type="similarity">
    <text evidence="2">Belongs to the bacterial solute-binding protein 8 family.</text>
</comment>
<dbReference type="OrthoDB" id="1846031at2"/>
<evidence type="ECO:0000256" key="1">
    <source>
        <dbReference type="ARBA" id="ARBA00004196"/>
    </source>
</evidence>
<evidence type="ECO:0000256" key="3">
    <source>
        <dbReference type="ARBA" id="ARBA00022448"/>
    </source>
</evidence>
<dbReference type="KEGG" id="mprt:ET475_17165"/>
<evidence type="ECO:0000313" key="7">
    <source>
        <dbReference type="EMBL" id="QAY61944.1"/>
    </source>
</evidence>